<dbReference type="Proteomes" id="UP000568380">
    <property type="component" value="Unassembled WGS sequence"/>
</dbReference>
<gene>
    <name evidence="2" type="ORF">HNR40_009154</name>
</gene>
<sequence>MDLLEQGVTSCGALVLERARRDLEEAAERDGRIAEHNTEEALALLP</sequence>
<proteinExistence type="predicted"/>
<dbReference type="EMBL" id="JACHIN010000018">
    <property type="protein sequence ID" value="MBB5083649.1"/>
    <property type="molecule type" value="Genomic_DNA"/>
</dbReference>
<organism evidence="2 3">
    <name type="scientific">Nonomuraea endophytica</name>
    <dbReference type="NCBI Taxonomy" id="714136"/>
    <lineage>
        <taxon>Bacteria</taxon>
        <taxon>Bacillati</taxon>
        <taxon>Actinomycetota</taxon>
        <taxon>Actinomycetes</taxon>
        <taxon>Streptosporangiales</taxon>
        <taxon>Streptosporangiaceae</taxon>
        <taxon>Nonomuraea</taxon>
    </lineage>
</organism>
<evidence type="ECO:0000313" key="3">
    <source>
        <dbReference type="Proteomes" id="UP000568380"/>
    </source>
</evidence>
<dbReference type="RefSeq" id="WP_184972950.1">
    <property type="nucleotide sequence ID" value="NZ_JACHIN010000018.1"/>
</dbReference>
<feature type="region of interest" description="Disordered" evidence="1">
    <location>
        <begin position="27"/>
        <end position="46"/>
    </location>
</feature>
<protein>
    <submittedName>
        <fullName evidence="2">Uncharacterized protein</fullName>
    </submittedName>
</protein>
<evidence type="ECO:0000313" key="2">
    <source>
        <dbReference type="EMBL" id="MBB5083649.1"/>
    </source>
</evidence>
<name>A0A7W8EL93_9ACTN</name>
<accession>A0A7W8EL93</accession>
<comment type="caution">
    <text evidence="2">The sequence shown here is derived from an EMBL/GenBank/DDBJ whole genome shotgun (WGS) entry which is preliminary data.</text>
</comment>
<dbReference type="AlphaFoldDB" id="A0A7W8EL93"/>
<feature type="compositionally biased region" description="Basic and acidic residues" evidence="1">
    <location>
        <begin position="27"/>
        <end position="39"/>
    </location>
</feature>
<reference evidence="2 3" key="1">
    <citation type="submission" date="2020-08" db="EMBL/GenBank/DDBJ databases">
        <title>Genomic Encyclopedia of Type Strains, Phase IV (KMG-IV): sequencing the most valuable type-strain genomes for metagenomic binning, comparative biology and taxonomic classification.</title>
        <authorList>
            <person name="Goeker M."/>
        </authorList>
    </citation>
    <scope>NUCLEOTIDE SEQUENCE [LARGE SCALE GENOMIC DNA]</scope>
    <source>
        <strain evidence="2 3">DSM 45385</strain>
    </source>
</reference>
<keyword evidence="3" id="KW-1185">Reference proteome</keyword>
<evidence type="ECO:0000256" key="1">
    <source>
        <dbReference type="SAM" id="MobiDB-lite"/>
    </source>
</evidence>